<dbReference type="RefSeq" id="WP_168695093.1">
    <property type="nucleotide sequence ID" value="NZ_CP051206.1"/>
</dbReference>
<evidence type="ECO:0000313" key="2">
    <source>
        <dbReference type="Proteomes" id="UP000502433"/>
    </source>
</evidence>
<name>A0A6H2BVJ1_DOLFA</name>
<accession>A0A6H2BVJ1</accession>
<proteinExistence type="predicted"/>
<protein>
    <submittedName>
        <fullName evidence="1">Uncharacterized protein</fullName>
    </submittedName>
</protein>
<reference evidence="1 2" key="2">
    <citation type="submission" date="2020-04" db="EMBL/GenBank/DDBJ databases">
        <authorList>
            <person name="Fomenkov A."/>
            <person name="Anton B.P."/>
            <person name="Roberts R.J."/>
        </authorList>
    </citation>
    <scope>NUCLEOTIDE SEQUENCE [LARGE SCALE GENOMIC DNA]</scope>
    <source>
        <strain evidence="1 2">CCAP 1403/13f</strain>
    </source>
</reference>
<evidence type="ECO:0000313" key="1">
    <source>
        <dbReference type="EMBL" id="QJB43602.1"/>
    </source>
</evidence>
<organism evidence="1 2">
    <name type="scientific">Dolichospermum flos-aquae CCAP 1403/13F</name>
    <dbReference type="NCBI Taxonomy" id="315271"/>
    <lineage>
        <taxon>Bacteria</taxon>
        <taxon>Bacillati</taxon>
        <taxon>Cyanobacteriota</taxon>
        <taxon>Cyanophyceae</taxon>
        <taxon>Nostocales</taxon>
        <taxon>Aphanizomenonaceae</taxon>
        <taxon>Dolichospermum</taxon>
    </lineage>
</organism>
<sequence length="48" mass="5800">MKLLRYQFQRLEISFKSNQQAVQVATSGYLHYLFWQFLRFDGAITQNL</sequence>
<dbReference type="AlphaFoldDB" id="A0A6H2BVJ1"/>
<dbReference type="EMBL" id="CP051206">
    <property type="protein sequence ID" value="QJB43602.1"/>
    <property type="molecule type" value="Genomic_DNA"/>
</dbReference>
<dbReference type="Proteomes" id="UP000502433">
    <property type="component" value="Chromosome"/>
</dbReference>
<dbReference type="KEGG" id="dfs:HGD76_04555"/>
<reference evidence="1 2" key="1">
    <citation type="submission" date="2020-04" db="EMBL/GenBank/DDBJ databases">
        <title>Genome-Wide Identification of 5-Methylcytosine Sites in Bacterial Genomes By High-Throughput Sequencing of MspJI Restriction Fragments.</title>
        <authorList>
            <person name="Wu V."/>
        </authorList>
    </citation>
    <scope>NUCLEOTIDE SEQUENCE [LARGE SCALE GENOMIC DNA]</scope>
    <source>
        <strain evidence="1 2">CCAP 1403/13f</strain>
    </source>
</reference>
<gene>
    <name evidence="1" type="ORF">HGD76_04555</name>
</gene>